<name>A0A3P7E6Z3_WUCBA</name>
<keyword evidence="1" id="KW-0479">Metal-binding</keyword>
<evidence type="ECO:0000259" key="5">
    <source>
        <dbReference type="PROSITE" id="PS51058"/>
    </source>
</evidence>
<reference evidence="6 7" key="1">
    <citation type="submission" date="2018-11" db="EMBL/GenBank/DDBJ databases">
        <authorList>
            <consortium name="Pathogen Informatics"/>
        </authorList>
    </citation>
    <scope>NUCLEOTIDE SEQUENCE [LARGE SCALE GENOMIC DNA]</scope>
</reference>
<organism evidence="6 7">
    <name type="scientific">Wuchereria bancrofti</name>
    <dbReference type="NCBI Taxonomy" id="6293"/>
    <lineage>
        <taxon>Eukaryota</taxon>
        <taxon>Metazoa</taxon>
        <taxon>Ecdysozoa</taxon>
        <taxon>Nematoda</taxon>
        <taxon>Chromadorea</taxon>
        <taxon>Rhabditida</taxon>
        <taxon>Spirurina</taxon>
        <taxon>Spiruromorpha</taxon>
        <taxon>Filarioidea</taxon>
        <taxon>Onchocercidae</taxon>
        <taxon>Wuchereria</taxon>
    </lineage>
</organism>
<dbReference type="OrthoDB" id="308383at2759"/>
<accession>A0A3P7E6Z3</accession>
<evidence type="ECO:0000256" key="1">
    <source>
        <dbReference type="ARBA" id="ARBA00022723"/>
    </source>
</evidence>
<dbReference type="InParanoid" id="A0A3P7E6Z3"/>
<dbReference type="Proteomes" id="UP000270924">
    <property type="component" value="Unassembled WGS sequence"/>
</dbReference>
<protein>
    <recommendedName>
        <fullName evidence="5">CXXC-type domain-containing protein</fullName>
    </recommendedName>
</protein>
<evidence type="ECO:0000313" key="6">
    <source>
        <dbReference type="EMBL" id="VDM12014.1"/>
    </source>
</evidence>
<gene>
    <name evidence="6" type="ORF">WBA_LOCUS5400</name>
</gene>
<sequence>MLRISMSVPLSMGPMLLMESRQTNGPMYHGAHYMQPGPPPPSAVPNGTHIPPNLIQSHHSVHGQAAASGQHIITSSMNRSQRLVFVKMLSSSQNPKVKLELFKFKCGVCRGCQCKPCGQCTYCQDSPQFGGPGVKKQSCIERRCLRVLENRLQRDAPTFKARVGCNQCEDCRMPDCQICLRYFSSKFFDNRYMTGAMCAKKRCNNATSIELPAAQNAELRQV</sequence>
<dbReference type="EMBL" id="UYWW01002655">
    <property type="protein sequence ID" value="VDM12014.1"/>
    <property type="molecule type" value="Genomic_DNA"/>
</dbReference>
<dbReference type="PROSITE" id="PS51058">
    <property type="entry name" value="ZF_CXXC"/>
    <property type="match status" value="1"/>
</dbReference>
<evidence type="ECO:0000256" key="4">
    <source>
        <dbReference type="PROSITE-ProRule" id="PRU00509"/>
    </source>
</evidence>
<dbReference type="AlphaFoldDB" id="A0A3P7E6Z3"/>
<evidence type="ECO:0000256" key="3">
    <source>
        <dbReference type="ARBA" id="ARBA00022833"/>
    </source>
</evidence>
<dbReference type="GO" id="GO:0008270">
    <property type="term" value="F:zinc ion binding"/>
    <property type="evidence" value="ECO:0007669"/>
    <property type="project" value="UniProtKB-KW"/>
</dbReference>
<keyword evidence="3" id="KW-0862">Zinc</keyword>
<feature type="domain" description="CXXC-type" evidence="5">
    <location>
        <begin position="95"/>
        <end position="145"/>
    </location>
</feature>
<proteinExistence type="predicted"/>
<dbReference type="InterPro" id="IPR002857">
    <property type="entry name" value="Znf_CXXC"/>
</dbReference>
<keyword evidence="7" id="KW-1185">Reference proteome</keyword>
<dbReference type="Pfam" id="PF02008">
    <property type="entry name" value="zf-CXXC"/>
    <property type="match status" value="1"/>
</dbReference>
<evidence type="ECO:0000256" key="2">
    <source>
        <dbReference type="ARBA" id="ARBA00022771"/>
    </source>
</evidence>
<dbReference type="GO" id="GO:0003677">
    <property type="term" value="F:DNA binding"/>
    <property type="evidence" value="ECO:0007669"/>
    <property type="project" value="InterPro"/>
</dbReference>
<keyword evidence="2 4" id="KW-0863">Zinc-finger</keyword>
<evidence type="ECO:0000313" key="7">
    <source>
        <dbReference type="Proteomes" id="UP000270924"/>
    </source>
</evidence>